<dbReference type="Gramene" id="Zm00001eb343180_T001">
    <property type="protein sequence ID" value="Zm00001eb343180_P001"/>
    <property type="gene ID" value="Zm00001eb343180"/>
</dbReference>
<dbReference type="ExpressionAtlas" id="A0A1D6FJS3">
    <property type="expression patterns" value="baseline and differential"/>
</dbReference>
<dbReference type="OMA" id="CTCKEAT"/>
<keyword evidence="4" id="KW-1185">Reference proteome</keyword>
<accession>A0A3L6DSX2</accession>
<reference evidence="3" key="3">
    <citation type="submission" date="2019-07" db="EMBL/GenBank/DDBJ databases">
        <authorList>
            <person name="Seetharam A."/>
            <person name="Woodhouse M."/>
            <person name="Cannon E."/>
        </authorList>
    </citation>
    <scope>NUCLEOTIDE SEQUENCE [LARGE SCALE GENOMIC DNA]</scope>
    <source>
        <strain evidence="3">cv. B73</strain>
    </source>
</reference>
<evidence type="ECO:0000256" key="1">
    <source>
        <dbReference type="SAM" id="MobiDB-lite"/>
    </source>
</evidence>
<dbReference type="EMBL" id="CM000784">
    <property type="protein sequence ID" value="AQK92011.1"/>
    <property type="molecule type" value="Genomic_DNA"/>
</dbReference>
<protein>
    <submittedName>
        <fullName evidence="2 3">Uncharacterized protein</fullName>
    </submittedName>
</protein>
<reference evidence="2" key="2">
    <citation type="submission" date="2015-12" db="EMBL/GenBank/DDBJ databases">
        <title>Update maize B73 reference genome by single molecule sequencing technologies.</title>
        <authorList>
            <consortium name="Maize Genome Sequencing Project"/>
            <person name="Ware D."/>
        </authorList>
    </citation>
    <scope>NUCLEOTIDE SEQUENCE</scope>
    <source>
        <tissue evidence="2">Seedling</tissue>
    </source>
</reference>
<evidence type="ECO:0000313" key="2">
    <source>
        <dbReference type="EMBL" id="AQK92011.1"/>
    </source>
</evidence>
<proteinExistence type="predicted"/>
<organism evidence="3 4">
    <name type="scientific">Zea mays</name>
    <name type="common">Maize</name>
    <dbReference type="NCBI Taxonomy" id="4577"/>
    <lineage>
        <taxon>Eukaryota</taxon>
        <taxon>Viridiplantae</taxon>
        <taxon>Streptophyta</taxon>
        <taxon>Embryophyta</taxon>
        <taxon>Tracheophyta</taxon>
        <taxon>Spermatophyta</taxon>
        <taxon>Magnoliopsida</taxon>
        <taxon>Liliopsida</taxon>
        <taxon>Poales</taxon>
        <taxon>Poaceae</taxon>
        <taxon>PACMAD clade</taxon>
        <taxon>Panicoideae</taxon>
        <taxon>Andropogonodae</taxon>
        <taxon>Andropogoneae</taxon>
        <taxon>Tripsacinae</taxon>
        <taxon>Zea</taxon>
    </lineage>
</organism>
<name>A0A1D6FJS3_MAIZE</name>
<dbReference type="FunCoup" id="A0A1D6FJS3">
    <property type="interactions" value="680"/>
</dbReference>
<sequence length="141" mass="15605">MGNSLQLPCPCVCHRCHDDTTAVAGSAKRRRKRKQPQQQRPDDSGRNVRAAARPGHVVPVVEAAEDGGRDRETWPECSVEPGQGGGVRVRIVVRRQDIAQLVARFEQRVAEEERIAAGSGATMSPCRDAWRPRLSIIPENY</sequence>
<dbReference type="AlphaFoldDB" id="A0A1D6FJS3"/>
<reference evidence="3" key="4">
    <citation type="submission" date="2021-05" db="UniProtKB">
        <authorList>
            <consortium name="EnsemblPlants"/>
        </authorList>
    </citation>
    <scope>IDENTIFICATION</scope>
    <source>
        <strain evidence="3">cv. B73</strain>
    </source>
</reference>
<evidence type="ECO:0000313" key="3">
    <source>
        <dbReference type="EnsemblPlants" id="Zm00001eb343180_P001"/>
    </source>
</evidence>
<feature type="region of interest" description="Disordered" evidence="1">
    <location>
        <begin position="22"/>
        <end position="83"/>
    </location>
</feature>
<reference evidence="4" key="1">
    <citation type="journal article" date="2009" name="Science">
        <title>The B73 maize genome: complexity, diversity, and dynamics.</title>
        <authorList>
            <person name="Schnable P.S."/>
            <person name="Ware D."/>
            <person name="Fulton R.S."/>
            <person name="Stein J.C."/>
            <person name="Wei F."/>
            <person name="Pasternak S."/>
            <person name="Liang C."/>
            <person name="Zhang J."/>
            <person name="Fulton L."/>
            <person name="Graves T.A."/>
            <person name="Minx P."/>
            <person name="Reily A.D."/>
            <person name="Courtney L."/>
            <person name="Kruchowski S.S."/>
            <person name="Tomlinson C."/>
            <person name="Strong C."/>
            <person name="Delehaunty K."/>
            <person name="Fronick C."/>
            <person name="Courtney B."/>
            <person name="Rock S.M."/>
            <person name="Belter E."/>
            <person name="Du F."/>
            <person name="Kim K."/>
            <person name="Abbott R.M."/>
            <person name="Cotton M."/>
            <person name="Levy A."/>
            <person name="Marchetto P."/>
            <person name="Ochoa K."/>
            <person name="Jackson S.M."/>
            <person name="Gillam B."/>
            <person name="Chen W."/>
            <person name="Yan L."/>
            <person name="Higginbotham J."/>
            <person name="Cardenas M."/>
            <person name="Waligorski J."/>
            <person name="Applebaum E."/>
            <person name="Phelps L."/>
            <person name="Falcone J."/>
            <person name="Kanchi K."/>
            <person name="Thane T."/>
            <person name="Scimone A."/>
            <person name="Thane N."/>
            <person name="Henke J."/>
            <person name="Wang T."/>
            <person name="Ruppert J."/>
            <person name="Shah N."/>
            <person name="Rotter K."/>
            <person name="Hodges J."/>
            <person name="Ingenthron E."/>
            <person name="Cordes M."/>
            <person name="Kohlberg S."/>
            <person name="Sgro J."/>
            <person name="Delgado B."/>
            <person name="Mead K."/>
            <person name="Chinwalla A."/>
            <person name="Leonard S."/>
            <person name="Crouse K."/>
            <person name="Collura K."/>
            <person name="Kudrna D."/>
            <person name="Currie J."/>
            <person name="He R."/>
            <person name="Angelova A."/>
            <person name="Rajasekar S."/>
            <person name="Mueller T."/>
            <person name="Lomeli R."/>
            <person name="Scara G."/>
            <person name="Ko A."/>
            <person name="Delaney K."/>
            <person name="Wissotski M."/>
            <person name="Lopez G."/>
            <person name="Campos D."/>
            <person name="Braidotti M."/>
            <person name="Ashley E."/>
            <person name="Golser W."/>
            <person name="Kim H."/>
            <person name="Lee S."/>
            <person name="Lin J."/>
            <person name="Dujmic Z."/>
            <person name="Kim W."/>
            <person name="Talag J."/>
            <person name="Zuccolo A."/>
            <person name="Fan C."/>
            <person name="Sebastian A."/>
            <person name="Kramer M."/>
            <person name="Spiegel L."/>
            <person name="Nascimento L."/>
            <person name="Zutavern T."/>
            <person name="Miller B."/>
            <person name="Ambroise C."/>
            <person name="Muller S."/>
            <person name="Spooner W."/>
            <person name="Narechania A."/>
            <person name="Ren L."/>
            <person name="Wei S."/>
            <person name="Kumari S."/>
            <person name="Faga B."/>
            <person name="Levy M.J."/>
            <person name="McMahan L."/>
            <person name="Van Buren P."/>
            <person name="Vaughn M.W."/>
            <person name="Ying K."/>
            <person name="Yeh C.-T."/>
            <person name="Emrich S.J."/>
            <person name="Jia Y."/>
            <person name="Kalyanaraman A."/>
            <person name="Hsia A.-P."/>
            <person name="Barbazuk W.B."/>
            <person name="Baucom R.S."/>
            <person name="Brutnell T.P."/>
            <person name="Carpita N.C."/>
            <person name="Chaparro C."/>
            <person name="Chia J.-M."/>
            <person name="Deragon J.-M."/>
            <person name="Estill J.C."/>
            <person name="Fu Y."/>
            <person name="Jeddeloh J.A."/>
            <person name="Han Y."/>
            <person name="Lee H."/>
            <person name="Li P."/>
            <person name="Lisch D.R."/>
            <person name="Liu S."/>
            <person name="Liu Z."/>
            <person name="Nagel D.H."/>
            <person name="McCann M.C."/>
            <person name="SanMiguel P."/>
            <person name="Myers A.M."/>
            <person name="Nettleton D."/>
            <person name="Nguyen J."/>
            <person name="Penning B.W."/>
            <person name="Ponnala L."/>
            <person name="Schneider K.L."/>
            <person name="Schwartz D.C."/>
            <person name="Sharma A."/>
            <person name="Soderlund C."/>
            <person name="Springer N.M."/>
            <person name="Sun Q."/>
            <person name="Wang H."/>
            <person name="Waterman M."/>
            <person name="Westerman R."/>
            <person name="Wolfgruber T.K."/>
            <person name="Yang L."/>
            <person name="Yu Y."/>
            <person name="Zhang L."/>
            <person name="Zhou S."/>
            <person name="Zhu Q."/>
            <person name="Bennetzen J.L."/>
            <person name="Dawe R.K."/>
            <person name="Jiang J."/>
            <person name="Jiang N."/>
            <person name="Presting G.G."/>
            <person name="Wessler S.R."/>
            <person name="Aluru S."/>
            <person name="Martienssen R.A."/>
            <person name="Clifton S.W."/>
            <person name="McCombie W.R."/>
            <person name="Wing R.A."/>
            <person name="Wilson R.K."/>
        </authorList>
    </citation>
    <scope>NUCLEOTIDE SEQUENCE [LARGE SCALE GENOMIC DNA]</scope>
    <source>
        <strain evidence="4">cv. B73</strain>
    </source>
</reference>
<dbReference type="Proteomes" id="UP000007305">
    <property type="component" value="Chromosome 8"/>
</dbReference>
<evidence type="ECO:0000313" key="4">
    <source>
        <dbReference type="Proteomes" id="UP000007305"/>
    </source>
</evidence>
<accession>A0A1D6FJS3</accession>
<dbReference type="EnsemblPlants" id="Zm00001eb343180_T001">
    <property type="protein sequence ID" value="Zm00001eb343180_P001"/>
    <property type="gene ID" value="Zm00001eb343180"/>
</dbReference>
<gene>
    <name evidence="2" type="ORF">ZEAMMB73_Zm00001d009501</name>
</gene>